<protein>
    <recommendedName>
        <fullName evidence="2">Segregation and condensation protein A</fullName>
    </recommendedName>
</protein>
<evidence type="ECO:0000256" key="2">
    <source>
        <dbReference type="ARBA" id="ARBA00044777"/>
    </source>
</evidence>
<dbReference type="GO" id="GO:0007059">
    <property type="term" value="P:chromosome segregation"/>
    <property type="evidence" value="ECO:0007669"/>
    <property type="project" value="UniProtKB-KW"/>
</dbReference>
<dbReference type="InterPro" id="IPR003768">
    <property type="entry name" value="ScpA"/>
</dbReference>
<organism evidence="4 5">
    <name type="scientific">Varibaculum cambriense</name>
    <dbReference type="NCBI Taxonomy" id="184870"/>
    <lineage>
        <taxon>Bacteria</taxon>
        <taxon>Bacillati</taxon>
        <taxon>Actinomycetota</taxon>
        <taxon>Actinomycetes</taxon>
        <taxon>Actinomycetales</taxon>
        <taxon>Actinomycetaceae</taxon>
        <taxon>Varibaculum</taxon>
    </lineage>
</organism>
<reference evidence="4" key="1">
    <citation type="submission" date="2022-01" db="EMBL/GenBank/DDBJ databases">
        <title>Collection of gut derived symbiotic bacterial strains cultured from healthy donors.</title>
        <authorList>
            <person name="Lin H."/>
            <person name="Kohout C."/>
            <person name="Waligurski E."/>
            <person name="Pamer E.G."/>
        </authorList>
    </citation>
    <scope>NUCLEOTIDE SEQUENCE</scope>
    <source>
        <strain evidence="4">DFI.7.46</strain>
    </source>
</reference>
<evidence type="ECO:0000313" key="5">
    <source>
        <dbReference type="Proteomes" id="UP001200537"/>
    </source>
</evidence>
<feature type="region of interest" description="Disordered" evidence="3">
    <location>
        <begin position="1"/>
        <end position="36"/>
    </location>
</feature>
<comment type="caution">
    <text evidence="4">The sequence shown here is derived from an EMBL/GenBank/DDBJ whole genome shotgun (WGS) entry which is preliminary data.</text>
</comment>
<accession>A0AAJ1EXJ4</accession>
<dbReference type="PANTHER" id="PTHR33969:SF2">
    <property type="entry name" value="SEGREGATION AND CONDENSATION PROTEIN A"/>
    <property type="match status" value="1"/>
</dbReference>
<keyword evidence="1" id="KW-0159">Chromosome partition</keyword>
<dbReference type="Gene3D" id="6.10.250.2410">
    <property type="match status" value="1"/>
</dbReference>
<dbReference type="Gene3D" id="1.10.10.580">
    <property type="entry name" value="Structural maintenance of chromosome 1. Chain E"/>
    <property type="match status" value="1"/>
</dbReference>
<gene>
    <name evidence="4" type="ORF">L0M99_06285</name>
</gene>
<sequence length="294" mass="33211">MVTPPNSPAAPSNHQEVNREEEALFPSQLAEKTDPEKAPPFELELEVFSGPLDLLLTLIIKNKLDITEVALAEVTDDFIAYMQAFPDLSQASQFLEIAATLLNIKASQLLPGEEIEELDPEYLEARDLLFSRLLQYRAYKEVAEYLRGRIGEGQAYYPREVPLPAKFARLLPPLRVDFTPEDLARAAADAFTRRPPQVSLSHLHLPQASLAEQAQIVVAELKRNGKASFSELSRSAKNATERVTRFLALLELYRHRCVEFTQESALEELYVTLDTKEIPDFNNFIFDEYGATDD</sequence>
<dbReference type="PANTHER" id="PTHR33969">
    <property type="entry name" value="SEGREGATION AND CONDENSATION PROTEIN A"/>
    <property type="match status" value="1"/>
</dbReference>
<dbReference type="AlphaFoldDB" id="A0AAJ1EXJ4"/>
<evidence type="ECO:0000256" key="1">
    <source>
        <dbReference type="ARBA" id="ARBA00022829"/>
    </source>
</evidence>
<evidence type="ECO:0000313" key="4">
    <source>
        <dbReference type="EMBL" id="MCG4618099.1"/>
    </source>
</evidence>
<dbReference type="EMBL" id="JAKNHJ010000011">
    <property type="protein sequence ID" value="MCG4618099.1"/>
    <property type="molecule type" value="Genomic_DNA"/>
</dbReference>
<dbReference type="Pfam" id="PF02616">
    <property type="entry name" value="SMC_ScpA"/>
    <property type="match status" value="1"/>
</dbReference>
<dbReference type="Proteomes" id="UP001200537">
    <property type="component" value="Unassembled WGS sequence"/>
</dbReference>
<dbReference type="RefSeq" id="WP_238128097.1">
    <property type="nucleotide sequence ID" value="NZ_JAGZYF010000006.1"/>
</dbReference>
<evidence type="ECO:0000256" key="3">
    <source>
        <dbReference type="SAM" id="MobiDB-lite"/>
    </source>
</evidence>
<proteinExistence type="predicted"/>
<name>A0AAJ1EXJ4_9ACTO</name>
<dbReference type="InterPro" id="IPR023093">
    <property type="entry name" value="ScpA-like_C"/>
</dbReference>